<dbReference type="PANTHER" id="PTHR15829">
    <property type="entry name" value="PROTEIN KINASE PKN/PRK1, EFFECTOR"/>
    <property type="match status" value="1"/>
</dbReference>
<evidence type="ECO:0000259" key="2">
    <source>
        <dbReference type="Pfam" id="PF15903"/>
    </source>
</evidence>
<gene>
    <name evidence="3" type="ORF">D4764_0122360</name>
</gene>
<evidence type="ECO:0000256" key="1">
    <source>
        <dbReference type="ARBA" id="ARBA00005744"/>
    </source>
</evidence>
<dbReference type="Proteomes" id="UP000324091">
    <property type="component" value="Unassembled WGS sequence"/>
</dbReference>
<name>A0A5C6MGN9_9TELE</name>
<accession>A0A5C6MGN9</accession>
<feature type="domain" description="FAM65 N-terminal" evidence="2">
    <location>
        <begin position="74"/>
        <end position="282"/>
    </location>
</feature>
<dbReference type="EMBL" id="RHFK02000568">
    <property type="protein sequence ID" value="TWW53728.1"/>
    <property type="molecule type" value="Genomic_DNA"/>
</dbReference>
<evidence type="ECO:0000313" key="3">
    <source>
        <dbReference type="EMBL" id="TWW53728.1"/>
    </source>
</evidence>
<protein>
    <submittedName>
        <fullName evidence="3">RIPOR family member 3</fullName>
    </submittedName>
</protein>
<evidence type="ECO:0000313" key="4">
    <source>
        <dbReference type="Proteomes" id="UP000324091"/>
    </source>
</evidence>
<dbReference type="InterPro" id="IPR026136">
    <property type="entry name" value="RIPOR3"/>
</dbReference>
<sequence length="282" mass="32327">MCCVLKTGIDPGSVFQVFKFIEVNHRNQYKPKTLVWWEESGGGVSLDSDEFLFSRMSLKLQFDSAADGRLANGSLSFTAFSSPTGRQWPASVQSSFRSKTRTGHRSARMHPWSSREDRAVWPLQLHDVDTVFQVLLRGLREILESQQGEMDFLVSQQRDTKRDSRLAFIYDLEKEIRALERAIRRVEFQLSKVALYLPFPALLWRHFHLNSGRALRAVLSSVAAVPGVVNMKKAFARSPPTRACRESLLELNRSHRHSLQDISEMERELEILLGELHIKMKG</sequence>
<organism evidence="3 4">
    <name type="scientific">Takifugu flavidus</name>
    <name type="common">sansaifugu</name>
    <dbReference type="NCBI Taxonomy" id="433684"/>
    <lineage>
        <taxon>Eukaryota</taxon>
        <taxon>Metazoa</taxon>
        <taxon>Chordata</taxon>
        <taxon>Craniata</taxon>
        <taxon>Vertebrata</taxon>
        <taxon>Euteleostomi</taxon>
        <taxon>Actinopterygii</taxon>
        <taxon>Neopterygii</taxon>
        <taxon>Teleostei</taxon>
        <taxon>Neoteleostei</taxon>
        <taxon>Acanthomorphata</taxon>
        <taxon>Eupercaria</taxon>
        <taxon>Tetraodontiformes</taxon>
        <taxon>Tetradontoidea</taxon>
        <taxon>Tetraodontidae</taxon>
        <taxon>Takifugu</taxon>
    </lineage>
</organism>
<dbReference type="InterPro" id="IPR031780">
    <property type="entry name" value="FAM65_N"/>
</dbReference>
<keyword evidence="4" id="KW-1185">Reference proteome</keyword>
<comment type="similarity">
    <text evidence="1">Belongs to the RIPOR family.</text>
</comment>
<proteinExistence type="inferred from homology"/>
<dbReference type="AlphaFoldDB" id="A0A5C6MGN9"/>
<dbReference type="PANTHER" id="PTHR15829:SF15">
    <property type="entry name" value="RIPOR FAMILY MEMBER 3"/>
    <property type="match status" value="1"/>
</dbReference>
<reference evidence="3 4" key="1">
    <citation type="submission" date="2019-04" db="EMBL/GenBank/DDBJ databases">
        <title>Chromosome genome assembly for Takifugu flavidus.</title>
        <authorList>
            <person name="Xiao S."/>
        </authorList>
    </citation>
    <scope>NUCLEOTIDE SEQUENCE [LARGE SCALE GENOMIC DNA]</scope>
    <source>
        <strain evidence="3">HTHZ2018</strain>
        <tissue evidence="3">Muscle</tissue>
    </source>
</reference>
<dbReference type="Pfam" id="PF15903">
    <property type="entry name" value="PL48"/>
    <property type="match status" value="1"/>
</dbReference>
<comment type="caution">
    <text evidence="3">The sequence shown here is derived from an EMBL/GenBank/DDBJ whole genome shotgun (WGS) entry which is preliminary data.</text>
</comment>